<dbReference type="PANTHER" id="PTHR35535:SF1">
    <property type="entry name" value="HEAT SHOCK PROTEIN HSLJ"/>
    <property type="match status" value="1"/>
</dbReference>
<comment type="caution">
    <text evidence="3">The sequence shown here is derived from an EMBL/GenBank/DDBJ whole genome shotgun (WGS) entry which is preliminary data.</text>
</comment>
<dbReference type="EMBL" id="DSBW01000072">
    <property type="protein sequence ID" value="HED30668.1"/>
    <property type="molecule type" value="Genomic_DNA"/>
</dbReference>
<feature type="domain" description="DUF306" evidence="2">
    <location>
        <begin position="202"/>
        <end position="314"/>
    </location>
</feature>
<dbReference type="Gene3D" id="2.40.128.270">
    <property type="match status" value="1"/>
</dbReference>
<dbReference type="Pfam" id="PF03724">
    <property type="entry name" value="META"/>
    <property type="match status" value="1"/>
</dbReference>
<evidence type="ECO:0000313" key="3">
    <source>
        <dbReference type="EMBL" id="HED30668.1"/>
    </source>
</evidence>
<organism evidence="3">
    <name type="scientific">Prosthecochloris aestuarii</name>
    <dbReference type="NCBI Taxonomy" id="1102"/>
    <lineage>
        <taxon>Bacteria</taxon>
        <taxon>Pseudomonadati</taxon>
        <taxon>Chlorobiota</taxon>
        <taxon>Chlorobiia</taxon>
        <taxon>Chlorobiales</taxon>
        <taxon>Chlorobiaceae</taxon>
        <taxon>Prosthecochloris</taxon>
    </lineage>
</organism>
<gene>
    <name evidence="3" type="ORF">ENN50_03040</name>
</gene>
<keyword evidence="1" id="KW-1133">Transmembrane helix</keyword>
<dbReference type="InterPro" id="IPR007298">
    <property type="entry name" value="Cu-R_lipoprotein_NlpE"/>
</dbReference>
<feature type="transmembrane region" description="Helical" evidence="1">
    <location>
        <begin position="56"/>
        <end position="75"/>
    </location>
</feature>
<dbReference type="PANTHER" id="PTHR35535">
    <property type="entry name" value="HEAT SHOCK PROTEIN HSLJ"/>
    <property type="match status" value="1"/>
</dbReference>
<dbReference type="AlphaFoldDB" id="A0A831WNH9"/>
<feature type="transmembrane region" description="Helical" evidence="1">
    <location>
        <begin position="26"/>
        <end position="44"/>
    </location>
</feature>
<evidence type="ECO:0000256" key="1">
    <source>
        <dbReference type="SAM" id="Phobius"/>
    </source>
</evidence>
<keyword evidence="1" id="KW-0812">Transmembrane</keyword>
<evidence type="ECO:0000259" key="2">
    <source>
        <dbReference type="Pfam" id="PF03724"/>
    </source>
</evidence>
<dbReference type="Proteomes" id="UP000886335">
    <property type="component" value="Unassembled WGS sequence"/>
</dbReference>
<protein>
    <submittedName>
        <fullName evidence="3">META domain-containing protein</fullName>
    </submittedName>
</protein>
<proteinExistence type="predicted"/>
<accession>A0A831WNH9</accession>
<sequence length="318" mass="34888">MCYHSIPIFCMIGKNLYSYLSGRACFMLYIFSCTILFGFQCIFFREVVMVVRKYPAVLLLLVCCIVSACSGTTNFTHVEVPGYTGDNSRTSLDWDGAYKGMLPSADGKGIKTVIILRKDGTYLKESRHYGEQRGVVRKEGLFTWSDNGSSIRFSGDDADAESYLVGEKQLFLLGSEGFRMTSDGGGTYVLRQISGRAVADVPLESTMWRLVELDGFAVIRNVADATGAYLVFDESEGLVNGSTGCNRFFGSYRVDASAGITFGSIGATMMACPAEIMEQERLFFFVLDTATGYEISGETLVLSGPGQENLARFEAEMP</sequence>
<dbReference type="Pfam" id="PF04170">
    <property type="entry name" value="NlpE"/>
    <property type="match status" value="1"/>
</dbReference>
<dbReference type="Gene3D" id="2.40.128.640">
    <property type="match status" value="1"/>
</dbReference>
<dbReference type="InterPro" id="IPR005184">
    <property type="entry name" value="DUF306_Meta_HslJ"/>
</dbReference>
<reference evidence="3" key="1">
    <citation type="journal article" date="2020" name="mSystems">
        <title>Genome- and Community-Level Interaction Insights into Carbon Utilization and Element Cycling Functions of Hydrothermarchaeota in Hydrothermal Sediment.</title>
        <authorList>
            <person name="Zhou Z."/>
            <person name="Liu Y."/>
            <person name="Xu W."/>
            <person name="Pan J."/>
            <person name="Luo Z.H."/>
            <person name="Li M."/>
        </authorList>
    </citation>
    <scope>NUCLEOTIDE SEQUENCE [LARGE SCALE GENOMIC DNA]</scope>
    <source>
        <strain evidence="3">SpSt-1181</strain>
    </source>
</reference>
<dbReference type="InterPro" id="IPR038670">
    <property type="entry name" value="HslJ-like_sf"/>
</dbReference>
<name>A0A831WNH9_PROAE</name>
<dbReference type="InterPro" id="IPR053147">
    <property type="entry name" value="Hsp_HslJ-like"/>
</dbReference>
<keyword evidence="1" id="KW-0472">Membrane</keyword>